<dbReference type="PANTHER" id="PTHR34698:SF2">
    <property type="entry name" value="5-OXOPROLINASE SUBUNIT B"/>
    <property type="match status" value="1"/>
</dbReference>
<dbReference type="GO" id="GO:0005524">
    <property type="term" value="F:ATP binding"/>
    <property type="evidence" value="ECO:0007669"/>
    <property type="project" value="UniProtKB-KW"/>
</dbReference>
<evidence type="ECO:0000313" key="6">
    <source>
        <dbReference type="Proteomes" id="UP001320119"/>
    </source>
</evidence>
<keyword evidence="2" id="KW-0378">Hydrolase</keyword>
<name>A0AAN1WHF5_9GAMM</name>
<dbReference type="InterPro" id="IPR003833">
    <property type="entry name" value="CT_C_D"/>
</dbReference>
<evidence type="ECO:0000313" key="5">
    <source>
        <dbReference type="EMBL" id="BCD97657.1"/>
    </source>
</evidence>
<accession>A0AAN1WHF5</accession>
<gene>
    <name evidence="5" type="ORF">MARGE09_P1858</name>
</gene>
<keyword evidence="1" id="KW-0547">Nucleotide-binding</keyword>
<keyword evidence="6" id="KW-1185">Reference proteome</keyword>
<dbReference type="Gene3D" id="2.40.100.10">
    <property type="entry name" value="Cyclophilin-like"/>
    <property type="match status" value="1"/>
</dbReference>
<dbReference type="InterPro" id="IPR010016">
    <property type="entry name" value="PxpB"/>
</dbReference>
<evidence type="ECO:0000256" key="3">
    <source>
        <dbReference type="ARBA" id="ARBA00022840"/>
    </source>
</evidence>
<dbReference type="EMBL" id="AP023086">
    <property type="protein sequence ID" value="BCD97657.1"/>
    <property type="molecule type" value="Genomic_DNA"/>
</dbReference>
<dbReference type="NCBIfam" id="TIGR00370">
    <property type="entry name" value="5-oxoprolinase subunit PxpB"/>
    <property type="match status" value="1"/>
</dbReference>
<protein>
    <recommendedName>
        <fullName evidence="4">Carboxyltransferase domain-containing protein</fullName>
    </recommendedName>
</protein>
<sequence>MTAPKTNQTYAVYQQSLELVWHNENTVSVIFNVVPSIALTDVIGYAQQLISQQFAAAVIDTIPAYNGLMLVFDFSVESPELLAKAILDSLKNSALGSIEKASNDTDILTIPVCYHRDMAPDLPALASCAGLGIDEVIAVHSQATYTVCALGFAPGFPYLGFVDARIAKPRLATPRQNVAAGSIGIADNQTGVYPSASPGGWNIIGRTPLVCFDIQRPVSQASIFSVGQKVRFEPVSRSDYAALNNKFSRRGCA</sequence>
<dbReference type="Proteomes" id="UP001320119">
    <property type="component" value="Chromosome"/>
</dbReference>
<evidence type="ECO:0000259" key="4">
    <source>
        <dbReference type="SMART" id="SM00796"/>
    </source>
</evidence>
<feature type="domain" description="Carboxyltransferase" evidence="4">
    <location>
        <begin position="17"/>
        <end position="224"/>
    </location>
</feature>
<dbReference type="AlphaFoldDB" id="A0AAN1WHF5"/>
<organism evidence="5 6">
    <name type="scientific">Marinagarivorans cellulosilyticus</name>
    <dbReference type="NCBI Taxonomy" id="2721545"/>
    <lineage>
        <taxon>Bacteria</taxon>
        <taxon>Pseudomonadati</taxon>
        <taxon>Pseudomonadota</taxon>
        <taxon>Gammaproteobacteria</taxon>
        <taxon>Cellvibrionales</taxon>
        <taxon>Cellvibrionaceae</taxon>
        <taxon>Marinagarivorans</taxon>
    </lineage>
</organism>
<dbReference type="Pfam" id="PF02682">
    <property type="entry name" value="CT_C_D"/>
    <property type="match status" value="1"/>
</dbReference>
<dbReference type="GO" id="GO:0016787">
    <property type="term" value="F:hydrolase activity"/>
    <property type="evidence" value="ECO:0007669"/>
    <property type="project" value="UniProtKB-KW"/>
</dbReference>
<dbReference type="InterPro" id="IPR029000">
    <property type="entry name" value="Cyclophilin-like_dom_sf"/>
</dbReference>
<dbReference type="SUPFAM" id="SSF50891">
    <property type="entry name" value="Cyclophilin-like"/>
    <property type="match status" value="1"/>
</dbReference>
<reference evidence="5 6" key="1">
    <citation type="journal article" date="2022" name="IScience">
        <title>An ultrasensitive nanofiber-based assay for enzymatic hydrolysis and deep-sea microbial degradation of cellulose.</title>
        <authorList>
            <person name="Tsudome M."/>
            <person name="Tachioka M."/>
            <person name="Miyazaki M."/>
            <person name="Uchimura K."/>
            <person name="Tsuda M."/>
            <person name="Takaki Y."/>
            <person name="Deguchi S."/>
        </authorList>
    </citation>
    <scope>NUCLEOTIDE SEQUENCE [LARGE SCALE GENOMIC DNA]</scope>
    <source>
        <strain evidence="5 6">GE09</strain>
    </source>
</reference>
<dbReference type="SMART" id="SM00796">
    <property type="entry name" value="AHS1"/>
    <property type="match status" value="1"/>
</dbReference>
<proteinExistence type="predicted"/>
<dbReference type="KEGG" id="marq:MARGE09_P1858"/>
<dbReference type="RefSeq" id="WP_236987119.1">
    <property type="nucleotide sequence ID" value="NZ_AP023086.1"/>
</dbReference>
<evidence type="ECO:0000256" key="1">
    <source>
        <dbReference type="ARBA" id="ARBA00022741"/>
    </source>
</evidence>
<dbReference type="PANTHER" id="PTHR34698">
    <property type="entry name" value="5-OXOPROLINASE SUBUNIT B"/>
    <property type="match status" value="1"/>
</dbReference>
<keyword evidence="3" id="KW-0067">ATP-binding</keyword>
<dbReference type="SUPFAM" id="SSF160467">
    <property type="entry name" value="PH0987 N-terminal domain-like"/>
    <property type="match status" value="1"/>
</dbReference>
<evidence type="ECO:0000256" key="2">
    <source>
        <dbReference type="ARBA" id="ARBA00022801"/>
    </source>
</evidence>